<dbReference type="InterPro" id="IPR051000">
    <property type="entry name" value="Homeobox_DNA-bind_prot"/>
</dbReference>
<sequence length="332" mass="39093">MNTNKNFKQLCQPDNFNNTSFEDMPFLHDTPFYQEKEEKSYQQGDDFRPTFYNPFEIKHRRRTSRAQFKVLEKTFLENPKPNAAIRRWLAQKLVMTPRGVQVWFQNRRAKEKTVNSKKSSTVVHPTVIPNNAPSESTLELNHHPIISEPLVKQSSTNSFDFMNQSPTTMISSPVHSACTCNDCHLFGATPMTRTGSYPDEEELLMTPVTPFVDTTGLQQHALYDYPVFMNKKFYNQDLNQQWPVMEQTKPNFTLLQQELVRHNMYNDAMFDESRRYSQPMVPTEDNFLQSNEVFRRLSEPIFDQGETNFNYTQQPIFDAHFDLLPRDTHRYM</sequence>
<gene>
    <name evidence="8" type="ORF">INT48_007564</name>
</gene>
<protein>
    <recommendedName>
        <fullName evidence="7">Homeobox domain-containing protein</fullName>
    </recommendedName>
</protein>
<keyword evidence="2 5" id="KW-0238">DNA-binding</keyword>
<dbReference type="SUPFAM" id="SSF46689">
    <property type="entry name" value="Homeodomain-like"/>
    <property type="match status" value="1"/>
</dbReference>
<dbReference type="PANTHER" id="PTHR24324">
    <property type="entry name" value="HOMEOBOX PROTEIN HHEX"/>
    <property type="match status" value="1"/>
</dbReference>
<evidence type="ECO:0000256" key="6">
    <source>
        <dbReference type="RuleBase" id="RU000682"/>
    </source>
</evidence>
<dbReference type="SMART" id="SM00389">
    <property type="entry name" value="HOX"/>
    <property type="match status" value="1"/>
</dbReference>
<dbReference type="EMBL" id="JAEPRE010000170">
    <property type="protein sequence ID" value="KAG2231053.1"/>
    <property type="molecule type" value="Genomic_DNA"/>
</dbReference>
<dbReference type="InterPro" id="IPR009057">
    <property type="entry name" value="Homeodomain-like_sf"/>
</dbReference>
<comment type="caution">
    <text evidence="8">The sequence shown here is derived from an EMBL/GenBank/DDBJ whole genome shotgun (WGS) entry which is preliminary data.</text>
</comment>
<keyword evidence="9" id="KW-1185">Reference proteome</keyword>
<evidence type="ECO:0000256" key="5">
    <source>
        <dbReference type="PROSITE-ProRule" id="PRU00108"/>
    </source>
</evidence>
<organism evidence="8 9">
    <name type="scientific">Thamnidium elegans</name>
    <dbReference type="NCBI Taxonomy" id="101142"/>
    <lineage>
        <taxon>Eukaryota</taxon>
        <taxon>Fungi</taxon>
        <taxon>Fungi incertae sedis</taxon>
        <taxon>Mucoromycota</taxon>
        <taxon>Mucoromycotina</taxon>
        <taxon>Mucoromycetes</taxon>
        <taxon>Mucorales</taxon>
        <taxon>Mucorineae</taxon>
        <taxon>Mucoraceae</taxon>
        <taxon>Thamnidium</taxon>
    </lineage>
</organism>
<dbReference type="Pfam" id="PF00046">
    <property type="entry name" value="Homeodomain"/>
    <property type="match status" value="1"/>
</dbReference>
<accession>A0A8H7VWA6</accession>
<dbReference type="PROSITE" id="PS00027">
    <property type="entry name" value="HOMEOBOX_1"/>
    <property type="match status" value="1"/>
</dbReference>
<evidence type="ECO:0000313" key="8">
    <source>
        <dbReference type="EMBL" id="KAG2231053.1"/>
    </source>
</evidence>
<proteinExistence type="predicted"/>
<dbReference type="Proteomes" id="UP000613177">
    <property type="component" value="Unassembled WGS sequence"/>
</dbReference>
<dbReference type="InterPro" id="IPR017970">
    <property type="entry name" value="Homeobox_CS"/>
</dbReference>
<reference evidence="8" key="1">
    <citation type="submission" date="2021-01" db="EMBL/GenBank/DDBJ databases">
        <title>Metabolic potential, ecology and presence of endohyphal bacteria is reflected in genomic diversity of Mucoromycotina.</title>
        <authorList>
            <person name="Muszewska A."/>
            <person name="Okrasinska A."/>
            <person name="Steczkiewicz K."/>
            <person name="Drgas O."/>
            <person name="Orlowska M."/>
            <person name="Perlinska-Lenart U."/>
            <person name="Aleksandrzak-Piekarczyk T."/>
            <person name="Szatraj K."/>
            <person name="Zielenkiewicz U."/>
            <person name="Pilsyk S."/>
            <person name="Malc E."/>
            <person name="Mieczkowski P."/>
            <person name="Kruszewska J.S."/>
            <person name="Biernat P."/>
            <person name="Pawlowska J."/>
        </authorList>
    </citation>
    <scope>NUCLEOTIDE SEQUENCE</scope>
    <source>
        <strain evidence="8">WA0000018081</strain>
    </source>
</reference>
<dbReference type="GO" id="GO:0000978">
    <property type="term" value="F:RNA polymerase II cis-regulatory region sequence-specific DNA binding"/>
    <property type="evidence" value="ECO:0007669"/>
    <property type="project" value="TreeGrafter"/>
</dbReference>
<keyword evidence="4 5" id="KW-0539">Nucleus</keyword>
<evidence type="ECO:0000256" key="3">
    <source>
        <dbReference type="ARBA" id="ARBA00023155"/>
    </source>
</evidence>
<keyword evidence="3 5" id="KW-0371">Homeobox</keyword>
<name>A0A8H7VWA6_9FUNG</name>
<dbReference type="PANTHER" id="PTHR24324:SF5">
    <property type="entry name" value="HEMATOPOIETICALLY-EXPRESSED HOMEOBOX PROTEIN HHEX"/>
    <property type="match status" value="1"/>
</dbReference>
<feature type="DNA-binding region" description="Homeobox" evidence="5">
    <location>
        <begin position="56"/>
        <end position="115"/>
    </location>
</feature>
<evidence type="ECO:0000259" key="7">
    <source>
        <dbReference type="PROSITE" id="PS50071"/>
    </source>
</evidence>
<dbReference type="PROSITE" id="PS50071">
    <property type="entry name" value="HOMEOBOX_2"/>
    <property type="match status" value="1"/>
</dbReference>
<feature type="domain" description="Homeobox" evidence="7">
    <location>
        <begin position="54"/>
        <end position="114"/>
    </location>
</feature>
<evidence type="ECO:0000256" key="2">
    <source>
        <dbReference type="ARBA" id="ARBA00023125"/>
    </source>
</evidence>
<evidence type="ECO:0000313" key="9">
    <source>
        <dbReference type="Proteomes" id="UP000613177"/>
    </source>
</evidence>
<evidence type="ECO:0000256" key="4">
    <source>
        <dbReference type="ARBA" id="ARBA00023242"/>
    </source>
</evidence>
<dbReference type="GO" id="GO:0000981">
    <property type="term" value="F:DNA-binding transcription factor activity, RNA polymerase II-specific"/>
    <property type="evidence" value="ECO:0007669"/>
    <property type="project" value="InterPro"/>
</dbReference>
<dbReference type="CDD" id="cd00086">
    <property type="entry name" value="homeodomain"/>
    <property type="match status" value="1"/>
</dbReference>
<dbReference type="GO" id="GO:0030154">
    <property type="term" value="P:cell differentiation"/>
    <property type="evidence" value="ECO:0007669"/>
    <property type="project" value="TreeGrafter"/>
</dbReference>
<dbReference type="Gene3D" id="1.10.10.60">
    <property type="entry name" value="Homeodomain-like"/>
    <property type="match status" value="1"/>
</dbReference>
<comment type="subcellular location">
    <subcellularLocation>
        <location evidence="1 5 6">Nucleus</location>
    </subcellularLocation>
</comment>
<dbReference type="AlphaFoldDB" id="A0A8H7VWA6"/>
<evidence type="ECO:0000256" key="1">
    <source>
        <dbReference type="ARBA" id="ARBA00004123"/>
    </source>
</evidence>
<dbReference type="GO" id="GO:0005634">
    <property type="term" value="C:nucleus"/>
    <property type="evidence" value="ECO:0007669"/>
    <property type="project" value="UniProtKB-SubCell"/>
</dbReference>
<dbReference type="InterPro" id="IPR001356">
    <property type="entry name" value="HD"/>
</dbReference>